<reference evidence="7 8" key="1">
    <citation type="submission" date="2015-03" db="EMBL/GenBank/DDBJ databases">
        <title>Draft genome of the nematode, Opisthorchis viverrini.</title>
        <authorList>
            <person name="Mitreva M."/>
        </authorList>
    </citation>
    <scope>NUCLEOTIDE SEQUENCE [LARGE SCALE GENOMIC DNA]</scope>
    <source>
        <strain evidence="7">Khon Kaen</strain>
    </source>
</reference>
<evidence type="ECO:0000313" key="8">
    <source>
        <dbReference type="Proteomes" id="UP000243686"/>
    </source>
</evidence>
<dbReference type="PANTHER" id="PTHR12270:SF25">
    <property type="entry name" value="GLYCOSYLTRANSFERASE-LIKE PROTEIN LARGE"/>
    <property type="match status" value="1"/>
</dbReference>
<keyword evidence="5" id="KW-0472">Membrane</keyword>
<dbReference type="GO" id="GO:0042285">
    <property type="term" value="F:xylosyltransferase activity"/>
    <property type="evidence" value="ECO:0007669"/>
    <property type="project" value="TreeGrafter"/>
</dbReference>
<keyword evidence="4" id="KW-1133">Transmembrane helix</keyword>
<dbReference type="GO" id="GO:0015020">
    <property type="term" value="F:glucuronosyltransferase activity"/>
    <property type="evidence" value="ECO:0007669"/>
    <property type="project" value="TreeGrafter"/>
</dbReference>
<accession>A0A1S8X411</accession>
<dbReference type="InterPro" id="IPR051292">
    <property type="entry name" value="Xyl/GlcA_transferase"/>
</dbReference>
<dbReference type="PANTHER" id="PTHR12270">
    <property type="entry name" value="GLYCOSYLTRANSFERASE-RELATED"/>
    <property type="match status" value="1"/>
</dbReference>
<evidence type="ECO:0000256" key="1">
    <source>
        <dbReference type="ARBA" id="ARBA00004606"/>
    </source>
</evidence>
<evidence type="ECO:0000256" key="2">
    <source>
        <dbReference type="ARBA" id="ARBA00022692"/>
    </source>
</evidence>
<evidence type="ECO:0000313" key="7">
    <source>
        <dbReference type="EMBL" id="OON21450.1"/>
    </source>
</evidence>
<dbReference type="Proteomes" id="UP000243686">
    <property type="component" value="Unassembled WGS sequence"/>
</dbReference>
<gene>
    <name evidence="7" type="ORF">X801_02651</name>
</gene>
<dbReference type="Pfam" id="PF13896">
    <property type="entry name" value="Glyco_transf_49"/>
    <property type="match status" value="2"/>
</dbReference>
<keyword evidence="8" id="KW-1185">Reference proteome</keyword>
<evidence type="ECO:0000256" key="4">
    <source>
        <dbReference type="ARBA" id="ARBA00022989"/>
    </source>
</evidence>
<proteinExistence type="predicted"/>
<comment type="subcellular location">
    <subcellularLocation>
        <location evidence="1">Membrane</location>
        <topology evidence="1">Single-pass type II membrane protein</topology>
    </subcellularLocation>
</comment>
<protein>
    <submittedName>
        <fullName evidence="7">Glycosyltransferase, family 8</fullName>
    </submittedName>
</protein>
<dbReference type="InterPro" id="IPR029044">
    <property type="entry name" value="Nucleotide-diphossugar_trans"/>
</dbReference>
<dbReference type="SUPFAM" id="SSF53448">
    <property type="entry name" value="Nucleotide-diphospho-sugar transferases"/>
    <property type="match status" value="2"/>
</dbReference>
<keyword evidence="3" id="KW-0735">Signal-anchor</keyword>
<dbReference type="Gene3D" id="3.90.550.10">
    <property type="entry name" value="Spore Coat Polysaccharide Biosynthesis Protein SpsA, Chain A"/>
    <property type="match status" value="2"/>
</dbReference>
<keyword evidence="2" id="KW-0812">Transmembrane</keyword>
<dbReference type="GO" id="GO:0005794">
    <property type="term" value="C:Golgi apparatus"/>
    <property type="evidence" value="ECO:0007669"/>
    <property type="project" value="TreeGrafter"/>
</dbReference>
<evidence type="ECO:0000256" key="3">
    <source>
        <dbReference type="ARBA" id="ARBA00022968"/>
    </source>
</evidence>
<dbReference type="GO" id="GO:0035269">
    <property type="term" value="P:protein O-linked glycosylation via mannose"/>
    <property type="evidence" value="ECO:0007669"/>
    <property type="project" value="TreeGrafter"/>
</dbReference>
<dbReference type="EMBL" id="KV892127">
    <property type="protein sequence ID" value="OON21450.1"/>
    <property type="molecule type" value="Genomic_DNA"/>
</dbReference>
<evidence type="ECO:0000256" key="6">
    <source>
        <dbReference type="ARBA" id="ARBA00023180"/>
    </source>
</evidence>
<keyword evidence="6" id="KW-0325">Glycoprotein</keyword>
<dbReference type="GO" id="GO:0016020">
    <property type="term" value="C:membrane"/>
    <property type="evidence" value="ECO:0007669"/>
    <property type="project" value="UniProtKB-SubCell"/>
</dbReference>
<sequence length="751" mass="86067">MLWRKARKNKLQRRFGQVLLLLLLAAFIFVLRDGSLLLKGCTENAEREESAEPSRLSSELDKDDHRLKQIATSLPIQLAMVVGGAQAARQTSTLLKSIVYFAQWTHNCSGRNRSHDRNKRKFDGDNNRFPQLHLHMIVDRHALISLNSLLRTWELPGVHFSLYSVHDYEKEVSWIPTTHYSGTFGLCKLLLPEILPATVEKVIGLDVDLILNADIRELWDCFDRDWTGSEPKSVVSSGSAEYRVARTGLRIQHRCDVAASPTDEIDAMERSLAKCDEVYFADVINALLVQIPDAVNELACEWNVQLNSRAQPMHCPVHWPTVLNPSPGSINSHVGQLKIAHYNSPVKPELMNQAFSAEDESSPGDIGLRLRTNFVQQYRFFQNFDGLILKHRVRERRSANCESYETDEAQASLAGECSELISQVQIRHRIHPFYMHCELEPKAIPTKCAEGCVVDQDADVTLVSQLTFDRIHRVEEIAKRWEGPVSLALYVTDRDAAILVDFVSRSQLLVNRTNIGYHLVYVDGILYPINKLRNVAMQFAQTKFIFILDVDFIPSPNMYSELKTTIERQVRGPDKATQIERWCLVVPAFETFGEYVQLPETKEALLAQWAQNLVVPFRHEIWTAGHMATDYEKWKNMSDLYEVFWSADYEPYIVIPRNVLQFDEHFVGFGWNKASFVMALDALGYRFLVLPNAFILHLPHPPSIEVLRFRSDSVYRSCVDKIKLDYITHLAKKHGVRALKYLDFRKDTVSP</sequence>
<name>A0A1S8X411_OPIVI</name>
<dbReference type="AlphaFoldDB" id="A0A1S8X411"/>
<evidence type="ECO:0000256" key="5">
    <source>
        <dbReference type="ARBA" id="ARBA00023136"/>
    </source>
</evidence>
<organism evidence="7 8">
    <name type="scientific">Opisthorchis viverrini</name>
    <name type="common">Southeast Asian liver fluke</name>
    <dbReference type="NCBI Taxonomy" id="6198"/>
    <lineage>
        <taxon>Eukaryota</taxon>
        <taxon>Metazoa</taxon>
        <taxon>Spiralia</taxon>
        <taxon>Lophotrochozoa</taxon>
        <taxon>Platyhelminthes</taxon>
        <taxon>Trematoda</taxon>
        <taxon>Digenea</taxon>
        <taxon>Opisthorchiida</taxon>
        <taxon>Opisthorchiata</taxon>
        <taxon>Opisthorchiidae</taxon>
        <taxon>Opisthorchis</taxon>
    </lineage>
</organism>
<keyword evidence="7" id="KW-0808">Transferase</keyword>